<dbReference type="InterPro" id="IPR016181">
    <property type="entry name" value="Acyl_CoA_acyltransferase"/>
</dbReference>
<keyword evidence="3" id="KW-1185">Reference proteome</keyword>
<dbReference type="GO" id="GO:0016747">
    <property type="term" value="F:acyltransferase activity, transferring groups other than amino-acyl groups"/>
    <property type="evidence" value="ECO:0007669"/>
    <property type="project" value="InterPro"/>
</dbReference>
<dbReference type="AlphaFoldDB" id="A0A415PLZ0"/>
<gene>
    <name evidence="2" type="ORF">DWZ83_03595</name>
</gene>
<organism evidence="2 3">
    <name type="scientific">Amedibacillus dolichus</name>
    <dbReference type="NCBI Taxonomy" id="31971"/>
    <lineage>
        <taxon>Bacteria</taxon>
        <taxon>Bacillati</taxon>
        <taxon>Bacillota</taxon>
        <taxon>Erysipelotrichia</taxon>
        <taxon>Erysipelotrichales</taxon>
        <taxon>Erysipelotrichaceae</taxon>
        <taxon>Amedibacillus</taxon>
    </lineage>
</organism>
<dbReference type="SUPFAM" id="SSF55729">
    <property type="entry name" value="Acyl-CoA N-acyltransferases (Nat)"/>
    <property type="match status" value="1"/>
</dbReference>
<dbReference type="InterPro" id="IPR000182">
    <property type="entry name" value="GNAT_dom"/>
</dbReference>
<feature type="domain" description="N-acetyltransferase" evidence="1">
    <location>
        <begin position="3"/>
        <end position="147"/>
    </location>
</feature>
<dbReference type="Gene3D" id="3.40.630.30">
    <property type="match status" value="1"/>
</dbReference>
<dbReference type="RefSeq" id="WP_022420918.1">
    <property type="nucleotide sequence ID" value="NZ_CAJKGD010000028.1"/>
</dbReference>
<dbReference type="Proteomes" id="UP000284868">
    <property type="component" value="Unassembled WGS sequence"/>
</dbReference>
<dbReference type="OrthoDB" id="9792929at2"/>
<dbReference type="PROSITE" id="PS51186">
    <property type="entry name" value="GNAT"/>
    <property type="match status" value="1"/>
</dbReference>
<dbReference type="Pfam" id="PF00583">
    <property type="entry name" value="Acetyltransf_1"/>
    <property type="match status" value="1"/>
</dbReference>
<protein>
    <submittedName>
        <fullName evidence="2">GNAT family N-acetyltransferase</fullName>
    </submittedName>
</protein>
<keyword evidence="2" id="KW-0808">Transferase</keyword>
<reference evidence="2 3" key="1">
    <citation type="submission" date="2018-08" db="EMBL/GenBank/DDBJ databases">
        <title>A genome reference for cultivated species of the human gut microbiota.</title>
        <authorList>
            <person name="Zou Y."/>
            <person name="Xue W."/>
            <person name="Luo G."/>
        </authorList>
    </citation>
    <scope>NUCLEOTIDE SEQUENCE [LARGE SCALE GENOMIC DNA]</scope>
    <source>
        <strain evidence="2 3">AF35-6BH</strain>
    </source>
</reference>
<accession>A0A415PLZ0</accession>
<evidence type="ECO:0000313" key="3">
    <source>
        <dbReference type="Proteomes" id="UP000284868"/>
    </source>
</evidence>
<dbReference type="EMBL" id="QRPK01000011">
    <property type="protein sequence ID" value="RHM13745.1"/>
    <property type="molecule type" value="Genomic_DNA"/>
</dbReference>
<name>A0A415PLZ0_9FIRM</name>
<evidence type="ECO:0000313" key="2">
    <source>
        <dbReference type="EMBL" id="RHM13745.1"/>
    </source>
</evidence>
<dbReference type="CDD" id="cd04301">
    <property type="entry name" value="NAT_SF"/>
    <property type="match status" value="1"/>
</dbReference>
<evidence type="ECO:0000259" key="1">
    <source>
        <dbReference type="PROSITE" id="PS51186"/>
    </source>
</evidence>
<proteinExistence type="predicted"/>
<sequence>MDIEMKKCQIEDEQVVYELVSELQQELLARAYFHKVWLVNRQGVDKQCYLVYYRGVPCAFASLSIRYPLHHSFPVAEIEEFIVKEEFRHQGIGSYMFSQLISIAQACEAQLLELSSKDTSTQAHVFYRKHEMTMRHYKFTLDIGKKT</sequence>
<comment type="caution">
    <text evidence="2">The sequence shown here is derived from an EMBL/GenBank/DDBJ whole genome shotgun (WGS) entry which is preliminary data.</text>
</comment>